<dbReference type="EMBL" id="LCBN01000007">
    <property type="protein sequence ID" value="KKS14123.1"/>
    <property type="molecule type" value="Genomic_DNA"/>
</dbReference>
<gene>
    <name evidence="2" type="ORF">UU67_C0007G0004</name>
</gene>
<organism evidence="2 3">
    <name type="scientific">Candidatus Daviesbacteria bacterium GW2011_GWB1_41_5</name>
    <dbReference type="NCBI Taxonomy" id="1618429"/>
    <lineage>
        <taxon>Bacteria</taxon>
        <taxon>Candidatus Daviesiibacteriota</taxon>
    </lineage>
</organism>
<keyword evidence="1" id="KW-0472">Membrane</keyword>
<sequence>MIQKGFAPIIFLVGILVVGLSVVGVWYLKIIQIPNLPPPGCYYQKVQCIKAPCNPILVCDTALPSPTITPQILKPSPSAITDEAVNTKKLTLQGFLRYQTPYPADTGNEYLLELKTPFTDEFSAAGRPEVQYRVEAASSDSTVKNELKKYIGKEVTLEGSMEWGQAESRYLSVKKVYPISKFLSTKEMINALDIYKSSQLDSDELRLLPNFSWPKLKSFKSGDKTREVYLVDCKVTNDKVGIDLIGIPIEVPNVPNIAEVTLKKLMEGHYGEFPNKEDIAAQKKIFNVTYKNPDIGINGVSLKDGNLTINFYDSVRAYGGGSSRVGCMGLSTELTAKQFPTIKSVTMCIDRYGGNDNCSLDFQP</sequence>
<dbReference type="AlphaFoldDB" id="A0A0G0ZME1"/>
<reference evidence="2 3" key="1">
    <citation type="journal article" date="2015" name="Nature">
        <title>rRNA introns, odd ribosomes, and small enigmatic genomes across a large radiation of phyla.</title>
        <authorList>
            <person name="Brown C.T."/>
            <person name="Hug L.A."/>
            <person name="Thomas B.C."/>
            <person name="Sharon I."/>
            <person name="Castelle C.J."/>
            <person name="Singh A."/>
            <person name="Wilkins M.J."/>
            <person name="Williams K.H."/>
            <person name="Banfield J.F."/>
        </authorList>
    </citation>
    <scope>NUCLEOTIDE SEQUENCE [LARGE SCALE GENOMIC DNA]</scope>
</reference>
<protein>
    <recommendedName>
        <fullName evidence="4">GerMN domain-containing protein</fullName>
    </recommendedName>
</protein>
<keyword evidence="1" id="KW-0812">Transmembrane</keyword>
<keyword evidence="1" id="KW-1133">Transmembrane helix</keyword>
<evidence type="ECO:0000256" key="1">
    <source>
        <dbReference type="SAM" id="Phobius"/>
    </source>
</evidence>
<accession>A0A0G0ZME1</accession>
<comment type="caution">
    <text evidence="2">The sequence shown here is derived from an EMBL/GenBank/DDBJ whole genome shotgun (WGS) entry which is preliminary data.</text>
</comment>
<evidence type="ECO:0000313" key="3">
    <source>
        <dbReference type="Proteomes" id="UP000034753"/>
    </source>
</evidence>
<evidence type="ECO:0000313" key="2">
    <source>
        <dbReference type="EMBL" id="KKS14123.1"/>
    </source>
</evidence>
<dbReference type="Proteomes" id="UP000034753">
    <property type="component" value="Unassembled WGS sequence"/>
</dbReference>
<proteinExistence type="predicted"/>
<evidence type="ECO:0008006" key="4">
    <source>
        <dbReference type="Google" id="ProtNLM"/>
    </source>
</evidence>
<feature type="transmembrane region" description="Helical" evidence="1">
    <location>
        <begin position="6"/>
        <end position="28"/>
    </location>
</feature>
<name>A0A0G0ZME1_9BACT</name>